<evidence type="ECO:0008006" key="3">
    <source>
        <dbReference type="Google" id="ProtNLM"/>
    </source>
</evidence>
<reference evidence="1" key="2">
    <citation type="journal article" date="2021" name="Microbiome">
        <title>Successional dynamics and alternative stable states in a saline activated sludge microbial community over 9 years.</title>
        <authorList>
            <person name="Wang Y."/>
            <person name="Ye J."/>
            <person name="Ju F."/>
            <person name="Liu L."/>
            <person name="Boyd J.A."/>
            <person name="Deng Y."/>
            <person name="Parks D.H."/>
            <person name="Jiang X."/>
            <person name="Yin X."/>
            <person name="Woodcroft B.J."/>
            <person name="Tyson G.W."/>
            <person name="Hugenholtz P."/>
            <person name="Polz M.F."/>
            <person name="Zhang T."/>
        </authorList>
    </citation>
    <scope>NUCLEOTIDE SEQUENCE</scope>
    <source>
        <strain evidence="1">HKST-UBA11</strain>
    </source>
</reference>
<dbReference type="EMBL" id="JAGQLH010000069">
    <property type="protein sequence ID" value="MCA9386024.1"/>
    <property type="molecule type" value="Genomic_DNA"/>
</dbReference>
<dbReference type="InterPro" id="IPR023292">
    <property type="entry name" value="NTP_PyroPHydrolase-like_dom_sf"/>
</dbReference>
<dbReference type="Proteomes" id="UP000754563">
    <property type="component" value="Unassembled WGS sequence"/>
</dbReference>
<evidence type="ECO:0000313" key="2">
    <source>
        <dbReference type="Proteomes" id="UP000754563"/>
    </source>
</evidence>
<dbReference type="Gene3D" id="1.10.3420.10">
    <property type="entry name" value="putative ntp pyrophosphohydrolase like domain"/>
    <property type="match status" value="1"/>
</dbReference>
<dbReference type="Pfam" id="PF01503">
    <property type="entry name" value="PRA-PH"/>
    <property type="match status" value="1"/>
</dbReference>
<dbReference type="SUPFAM" id="SSF101386">
    <property type="entry name" value="all-alpha NTP pyrophosphatases"/>
    <property type="match status" value="1"/>
</dbReference>
<comment type="caution">
    <text evidence="1">The sequence shown here is derived from an EMBL/GenBank/DDBJ whole genome shotgun (WGS) entry which is preliminary data.</text>
</comment>
<evidence type="ECO:0000313" key="1">
    <source>
        <dbReference type="EMBL" id="MCA9386024.1"/>
    </source>
</evidence>
<reference evidence="1" key="1">
    <citation type="submission" date="2020-04" db="EMBL/GenBank/DDBJ databases">
        <authorList>
            <person name="Zhang T."/>
        </authorList>
    </citation>
    <scope>NUCLEOTIDE SEQUENCE</scope>
    <source>
        <strain evidence="1">HKST-UBA11</strain>
    </source>
</reference>
<sequence>MKQQLDQITEFHKAFGSEEEPDSPTLSISHKIKELRKTLMKEEFEEVCKAIDENEPIEDLAKELADLLYVVFGTVKAFGLHDVMEDVYSEVHRSNMSKLGLDGKPVIREDGKTLKGPNYSPANISPIIKK</sequence>
<accession>A0A955L9J4</accession>
<protein>
    <recommendedName>
        <fullName evidence="3">Phosphoribosyl-ATP diphosphatase</fullName>
    </recommendedName>
</protein>
<gene>
    <name evidence="1" type="ORF">KC717_05240</name>
</gene>
<dbReference type="InterPro" id="IPR021130">
    <property type="entry name" value="PRib-ATP_PPHydrolase-like"/>
</dbReference>
<name>A0A955L9J4_9BACT</name>
<proteinExistence type="predicted"/>
<organism evidence="1 2">
    <name type="scientific">Candidatus Dojkabacteria bacterium</name>
    <dbReference type="NCBI Taxonomy" id="2099670"/>
    <lineage>
        <taxon>Bacteria</taxon>
        <taxon>Candidatus Dojkabacteria</taxon>
    </lineage>
</organism>
<dbReference type="AlphaFoldDB" id="A0A955L9J4"/>